<gene>
    <name evidence="1" type="ORF">GNI_012150</name>
</gene>
<reference evidence="1" key="1">
    <citation type="submission" date="2013-12" db="EMBL/GenBank/DDBJ databases">
        <authorList>
            <person name="Omoto C.K."/>
            <person name="Sibley D."/>
            <person name="Venepally P."/>
            <person name="Hadjithomas M."/>
            <person name="Karamycheva S."/>
            <person name="Brunk B."/>
            <person name="Roos D."/>
            <person name="Caler E."/>
            <person name="Lorenzi H."/>
        </authorList>
    </citation>
    <scope>NUCLEOTIDE SEQUENCE</scope>
</reference>
<proteinExistence type="predicted"/>
<name>A0A023BCZ0_GRENI</name>
<dbReference type="OrthoDB" id="6427254at2759"/>
<protein>
    <submittedName>
        <fullName evidence="1">Uncharacterized protein</fullName>
    </submittedName>
</protein>
<accession>A0A023BCZ0</accession>
<keyword evidence="2" id="KW-1185">Reference proteome</keyword>
<dbReference type="RefSeq" id="XP_011128848.1">
    <property type="nucleotide sequence ID" value="XM_011130546.1"/>
</dbReference>
<dbReference type="GeneID" id="22910712"/>
<organism evidence="1 2">
    <name type="scientific">Gregarina niphandrodes</name>
    <name type="common">Septate eugregarine</name>
    <dbReference type="NCBI Taxonomy" id="110365"/>
    <lineage>
        <taxon>Eukaryota</taxon>
        <taxon>Sar</taxon>
        <taxon>Alveolata</taxon>
        <taxon>Apicomplexa</taxon>
        <taxon>Conoidasida</taxon>
        <taxon>Gregarinasina</taxon>
        <taxon>Eugregarinorida</taxon>
        <taxon>Gregarinidae</taxon>
        <taxon>Gregarina</taxon>
    </lineage>
</organism>
<evidence type="ECO:0000313" key="1">
    <source>
        <dbReference type="EMBL" id="EZG85055.1"/>
    </source>
</evidence>
<comment type="caution">
    <text evidence="1">The sequence shown here is derived from an EMBL/GenBank/DDBJ whole genome shotgun (WGS) entry which is preliminary data.</text>
</comment>
<dbReference type="AlphaFoldDB" id="A0A023BCZ0"/>
<evidence type="ECO:0000313" key="2">
    <source>
        <dbReference type="Proteomes" id="UP000019763"/>
    </source>
</evidence>
<dbReference type="Proteomes" id="UP000019763">
    <property type="component" value="Unassembled WGS sequence"/>
</dbReference>
<dbReference type="EMBL" id="AFNH02000089">
    <property type="protein sequence ID" value="EZG85055.1"/>
    <property type="molecule type" value="Genomic_DNA"/>
</dbReference>
<dbReference type="VEuPathDB" id="CryptoDB:GNI_012150"/>
<sequence>MRKCYGGHEFRWITVAVFGVPNVGGTLHKDAGYSRARAPLMSSTLPPIARTSGFAGVAEVEALDVPYHSNSVLTEPLPVSALDMWPDAWKEDSREWSMEGSRKPLVEANLEEPLMGSALSCLAMESSWKLLAETPPEPSVAVSSVEQMTEAWPELLVETWPKYLREAPLEPLIEVLLKPLMETSPLMETWPLMETSPLIEASVEPLVEASRRPLLERLRAETWPEPSITGSVEPSARVSAETSVAETVSGHNLVARVLEECLEKEKDNEPVLSPDEELRVVRLAKAAVMRELSKPSSGTGVWISKLSISDFEACSWRWLKLVLLMHAWQDKGGGFGEVISVLESFLPRPVGVNDTWFLAGVVQRFTVAGYLSRWLPRTVPVGSGWHSRTLLYRVTFPDDVVRLPETEECVNRVCASSKLGWWLCEAQRNIRIDEETWKVPVCPNAIFTVQRALGKQIFDDALQAMRRMFTPPSRMSNAMFVACLLKHVDTMSLTKNIRRLRLTSSSSTSSSFSQPSPCSSDIICHDSVRPDGLIDSDRSVDAEMTSFLARVIEDCATRERNEAVSLTGVWCVARTAFEEFEAVLSSKRKSDERRRDGRTMPLFNSCGWRWLCLAGLMNDHLEPDEVRQLIAESEKLVPRPKHVSPLWYLACRIQACLRVRVIAAGFKSWLKAPPAWWVFSCAIYQDHFPKTFGQLPMSKRSARLIAFTSKAAHWIASGIKNFHVTKKTLLPSSYGDIVDIFHKVMGDRWFNEMINIIRPKISIQARQHMGQMTDKSLMEIILKYARAQRNMASQFCGLWQFDIASKRSDDLADAESSEDERPTKRVCNR</sequence>